<evidence type="ECO:0000259" key="31">
    <source>
        <dbReference type="PROSITE" id="PS50026"/>
    </source>
</evidence>
<dbReference type="InterPro" id="IPR020635">
    <property type="entry name" value="Tyr_kinase_cat_dom"/>
</dbReference>
<dbReference type="PRINTS" id="PR00109">
    <property type="entry name" value="TYRKINASE"/>
</dbReference>
<keyword evidence="20" id="KW-0325">Glycoprotein</keyword>
<feature type="disulfide bond" evidence="26">
    <location>
        <begin position="232"/>
        <end position="241"/>
    </location>
</feature>
<feature type="domain" description="Ig-like" evidence="32">
    <location>
        <begin position="337"/>
        <end position="426"/>
    </location>
</feature>
<evidence type="ECO:0000256" key="1">
    <source>
        <dbReference type="ARBA" id="ARBA00004251"/>
    </source>
</evidence>
<gene>
    <name evidence="34" type="primary">TIE1</name>
</gene>
<keyword evidence="4" id="KW-1003">Cell membrane</keyword>
<dbReference type="InterPro" id="IPR003599">
    <property type="entry name" value="Ig_sub"/>
</dbReference>
<dbReference type="Pfam" id="PF07679">
    <property type="entry name" value="I-set"/>
    <property type="match status" value="1"/>
</dbReference>
<feature type="domain" description="Fibronectin type-III" evidence="33">
    <location>
        <begin position="630"/>
        <end position="721"/>
    </location>
</feature>
<evidence type="ECO:0000256" key="8">
    <source>
        <dbReference type="ARBA" id="ARBA00022679"/>
    </source>
</evidence>
<evidence type="ECO:0000256" key="26">
    <source>
        <dbReference type="PROSITE-ProRule" id="PRU00076"/>
    </source>
</evidence>
<keyword evidence="7" id="KW-0037">Angiogenesis</keyword>
<dbReference type="Pfam" id="PF07714">
    <property type="entry name" value="PK_Tyr_Ser-Thr"/>
    <property type="match status" value="1"/>
</dbReference>
<feature type="transmembrane region" description="Helical" evidence="28">
    <location>
        <begin position="751"/>
        <end position="776"/>
    </location>
</feature>
<dbReference type="Gene3D" id="2.170.300.10">
    <property type="entry name" value="Tie2 ligand-binding domain superfamily"/>
    <property type="match status" value="1"/>
</dbReference>
<dbReference type="Gene3D" id="2.60.40.10">
    <property type="entry name" value="Immunoglobulins"/>
    <property type="match status" value="4"/>
</dbReference>
<dbReference type="Ensembl" id="ENSLLET00000042060.1">
    <property type="protein sequence ID" value="ENSLLEP00000040418.1"/>
    <property type="gene ID" value="ENSLLEG00000024464.1"/>
</dbReference>
<evidence type="ECO:0000256" key="17">
    <source>
        <dbReference type="ARBA" id="ARBA00023137"/>
    </source>
</evidence>
<dbReference type="InterPro" id="IPR013098">
    <property type="entry name" value="Ig_I-set"/>
</dbReference>
<evidence type="ECO:0000256" key="28">
    <source>
        <dbReference type="SAM" id="Phobius"/>
    </source>
</evidence>
<comment type="subunit">
    <text evidence="24">Heterodimer with TEK/TIE2. Interacts with SVEP1 (via C-terminus).</text>
</comment>
<keyword evidence="15 28" id="KW-1133">Transmembrane helix</keyword>
<dbReference type="InterPro" id="IPR013783">
    <property type="entry name" value="Ig-like_fold"/>
</dbReference>
<dbReference type="GO" id="GO:0001525">
    <property type="term" value="P:angiogenesis"/>
    <property type="evidence" value="ECO:0007669"/>
    <property type="project" value="UniProtKB-KW"/>
</dbReference>
<dbReference type="SUPFAM" id="SSF49265">
    <property type="entry name" value="Fibronectin type III"/>
    <property type="match status" value="2"/>
</dbReference>
<dbReference type="PROSITE" id="PS50853">
    <property type="entry name" value="FN3"/>
    <property type="match status" value="3"/>
</dbReference>
<name>A0A8C5QMI0_9ANUR</name>
<evidence type="ECO:0000256" key="21">
    <source>
        <dbReference type="ARBA" id="ARBA00023319"/>
    </source>
</evidence>
<evidence type="ECO:0000256" key="19">
    <source>
        <dbReference type="ARBA" id="ARBA00023170"/>
    </source>
</evidence>
<dbReference type="InterPro" id="IPR003961">
    <property type="entry name" value="FN3_dom"/>
</dbReference>
<evidence type="ECO:0000313" key="35">
    <source>
        <dbReference type="Proteomes" id="UP000694569"/>
    </source>
</evidence>
<dbReference type="AlphaFoldDB" id="A0A8C5QMI0"/>
<dbReference type="EC" id="2.7.10.1" evidence="3"/>
<dbReference type="InterPro" id="IPR050122">
    <property type="entry name" value="RTK"/>
</dbReference>
<keyword evidence="14 27" id="KW-0067">ATP-binding</keyword>
<feature type="domain" description="Fibronectin type-III" evidence="33">
    <location>
        <begin position="435"/>
        <end position="529"/>
    </location>
</feature>
<keyword evidence="35" id="KW-1185">Reference proteome</keyword>
<reference evidence="34" key="1">
    <citation type="submission" date="2025-08" db="UniProtKB">
        <authorList>
            <consortium name="Ensembl"/>
        </authorList>
    </citation>
    <scope>IDENTIFICATION</scope>
</reference>
<dbReference type="PROSITE" id="PS50026">
    <property type="entry name" value="EGF_3"/>
    <property type="match status" value="1"/>
</dbReference>
<keyword evidence="6" id="KW-0597">Phosphoprotein</keyword>
<keyword evidence="18 26" id="KW-1015">Disulfide bond</keyword>
<dbReference type="SMART" id="SM00060">
    <property type="entry name" value="FN3"/>
    <property type="match status" value="3"/>
</dbReference>
<dbReference type="InterPro" id="IPR008266">
    <property type="entry name" value="Tyr_kinase_AS"/>
</dbReference>
<dbReference type="FunFam" id="1.10.510.10:FF:000123">
    <property type="entry name" value="Tyrosine-protein kinase receptor Tie-1"/>
    <property type="match status" value="1"/>
</dbReference>
<evidence type="ECO:0000256" key="27">
    <source>
        <dbReference type="PROSITE-ProRule" id="PRU10141"/>
    </source>
</evidence>
<dbReference type="FunFam" id="2.170.300.10:FF:000003">
    <property type="entry name" value="tyrosine-protein kinase receptor Tie-1 isoform X1"/>
    <property type="match status" value="1"/>
</dbReference>
<evidence type="ECO:0000256" key="6">
    <source>
        <dbReference type="ARBA" id="ARBA00022553"/>
    </source>
</evidence>
<dbReference type="InterPro" id="IPR017441">
    <property type="entry name" value="Protein_kinase_ATP_BS"/>
</dbReference>
<dbReference type="InterPro" id="IPR000719">
    <property type="entry name" value="Prot_kinase_dom"/>
</dbReference>
<dbReference type="PANTHER" id="PTHR24416:SF341">
    <property type="entry name" value="TYROSINE-PROTEIN KINASE RECEPTOR TIE-1"/>
    <property type="match status" value="1"/>
</dbReference>
<keyword evidence="5 26" id="KW-0245">EGF-like domain</keyword>
<evidence type="ECO:0000256" key="18">
    <source>
        <dbReference type="ARBA" id="ARBA00023157"/>
    </source>
</evidence>
<keyword evidence="11" id="KW-0677">Repeat</keyword>
<dbReference type="GO" id="GO:0005524">
    <property type="term" value="F:ATP binding"/>
    <property type="evidence" value="ECO:0007669"/>
    <property type="project" value="UniProtKB-UniRule"/>
</dbReference>
<feature type="domain" description="Protein kinase" evidence="30">
    <location>
        <begin position="829"/>
        <end position="1099"/>
    </location>
</feature>
<dbReference type="PROSITE" id="PS50835">
    <property type="entry name" value="IG_LIKE"/>
    <property type="match status" value="1"/>
</dbReference>
<dbReference type="PROSITE" id="PS00109">
    <property type="entry name" value="PROTEIN_KINASE_TYR"/>
    <property type="match status" value="1"/>
</dbReference>
<evidence type="ECO:0000256" key="3">
    <source>
        <dbReference type="ARBA" id="ARBA00011902"/>
    </source>
</evidence>
<feature type="chain" id="PRO_5034056677" description="Tyrosine-protein kinase receptor Tie-1" evidence="29">
    <location>
        <begin position="20"/>
        <end position="1128"/>
    </location>
</feature>
<comment type="function">
    <text evidence="23">Transmembrane tyrosine-protein kinase that may modulate TEK/TIE2 activity and contribute to the regulation of angiogenesis.</text>
</comment>
<dbReference type="OrthoDB" id="1668230at2759"/>
<evidence type="ECO:0000256" key="5">
    <source>
        <dbReference type="ARBA" id="ARBA00022536"/>
    </source>
</evidence>
<reference evidence="34" key="2">
    <citation type="submission" date="2025-09" db="UniProtKB">
        <authorList>
            <consortium name="Ensembl"/>
        </authorList>
    </citation>
    <scope>IDENTIFICATION</scope>
</reference>
<evidence type="ECO:0000256" key="23">
    <source>
        <dbReference type="ARBA" id="ARBA00056816"/>
    </source>
</evidence>
<dbReference type="CDD" id="cd00063">
    <property type="entry name" value="FN3"/>
    <property type="match status" value="1"/>
</dbReference>
<dbReference type="PROSITE" id="PS01186">
    <property type="entry name" value="EGF_2"/>
    <property type="match status" value="1"/>
</dbReference>
<comment type="catalytic activity">
    <reaction evidence="22">
        <text>L-tyrosyl-[protein] + ATP = O-phospho-L-tyrosyl-[protein] + ADP + H(+)</text>
        <dbReference type="Rhea" id="RHEA:10596"/>
        <dbReference type="Rhea" id="RHEA-COMP:10136"/>
        <dbReference type="Rhea" id="RHEA-COMP:20101"/>
        <dbReference type="ChEBI" id="CHEBI:15378"/>
        <dbReference type="ChEBI" id="CHEBI:30616"/>
        <dbReference type="ChEBI" id="CHEBI:46858"/>
        <dbReference type="ChEBI" id="CHEBI:61978"/>
        <dbReference type="ChEBI" id="CHEBI:456216"/>
        <dbReference type="EC" id="2.7.10.1"/>
    </reaction>
</comment>
<dbReference type="InterPro" id="IPR000742">
    <property type="entry name" value="EGF"/>
</dbReference>
<evidence type="ECO:0000259" key="30">
    <source>
        <dbReference type="PROSITE" id="PS50011"/>
    </source>
</evidence>
<evidence type="ECO:0000256" key="14">
    <source>
        <dbReference type="ARBA" id="ARBA00022840"/>
    </source>
</evidence>
<evidence type="ECO:0000256" key="7">
    <source>
        <dbReference type="ARBA" id="ARBA00022657"/>
    </source>
</evidence>
<feature type="signal peptide" evidence="29">
    <location>
        <begin position="1"/>
        <end position="19"/>
    </location>
</feature>
<evidence type="ECO:0000256" key="15">
    <source>
        <dbReference type="ARBA" id="ARBA00022989"/>
    </source>
</evidence>
<proteinExistence type="inferred from homology"/>
<dbReference type="InterPro" id="IPR011009">
    <property type="entry name" value="Kinase-like_dom_sf"/>
</dbReference>
<evidence type="ECO:0000256" key="24">
    <source>
        <dbReference type="ARBA" id="ARBA00065364"/>
    </source>
</evidence>
<dbReference type="GO" id="GO:0004714">
    <property type="term" value="F:transmembrane receptor protein tyrosine kinase activity"/>
    <property type="evidence" value="ECO:0007669"/>
    <property type="project" value="UniProtKB-EC"/>
</dbReference>
<keyword evidence="10 29" id="KW-0732">Signal</keyword>
<evidence type="ECO:0000256" key="2">
    <source>
        <dbReference type="ARBA" id="ARBA00006692"/>
    </source>
</evidence>
<evidence type="ECO:0000256" key="22">
    <source>
        <dbReference type="ARBA" id="ARBA00051243"/>
    </source>
</evidence>
<dbReference type="InterPro" id="IPR001245">
    <property type="entry name" value="Ser-Thr/Tyr_kinase_cat_dom"/>
</dbReference>
<dbReference type="PROSITE" id="PS50011">
    <property type="entry name" value="PROTEIN_KINASE_DOM"/>
    <property type="match status" value="1"/>
</dbReference>
<dbReference type="InterPro" id="IPR036179">
    <property type="entry name" value="Ig-like_dom_sf"/>
</dbReference>
<evidence type="ECO:0000259" key="32">
    <source>
        <dbReference type="PROSITE" id="PS50835"/>
    </source>
</evidence>
<dbReference type="InterPro" id="IPR007110">
    <property type="entry name" value="Ig-like_dom"/>
</dbReference>
<keyword evidence="9 28" id="KW-0812">Transmembrane</keyword>
<dbReference type="GO" id="GO:0043235">
    <property type="term" value="C:receptor complex"/>
    <property type="evidence" value="ECO:0007669"/>
    <property type="project" value="TreeGrafter"/>
</dbReference>
<dbReference type="Gene3D" id="1.10.510.10">
    <property type="entry name" value="Transferase(Phosphotransferase) domain 1"/>
    <property type="match status" value="1"/>
</dbReference>
<dbReference type="Pfam" id="PF00041">
    <property type="entry name" value="fn3"/>
    <property type="match status" value="1"/>
</dbReference>
<dbReference type="SMART" id="SM00219">
    <property type="entry name" value="TyrKc"/>
    <property type="match status" value="1"/>
</dbReference>
<dbReference type="FunFam" id="3.30.200.20:FF:000113">
    <property type="entry name" value="Putative tyrosine-protein kinase receptor Tie-1"/>
    <property type="match status" value="1"/>
</dbReference>
<dbReference type="FunFam" id="2.60.40.10:FF:000583">
    <property type="entry name" value="tyrosine-protein kinase receptor Tie-1 isoform X2"/>
    <property type="match status" value="1"/>
</dbReference>
<evidence type="ECO:0000256" key="11">
    <source>
        <dbReference type="ARBA" id="ARBA00022737"/>
    </source>
</evidence>
<keyword evidence="16 28" id="KW-0472">Membrane</keyword>
<comment type="subcellular location">
    <subcellularLocation>
        <location evidence="1">Cell membrane</location>
        <topology evidence="1">Single-pass type I membrane protein</topology>
    </subcellularLocation>
</comment>
<protein>
    <recommendedName>
        <fullName evidence="25">Tyrosine-protein kinase receptor Tie-1</fullName>
        <ecNumber evidence="3">2.7.10.1</ecNumber>
    </recommendedName>
</protein>
<evidence type="ECO:0000256" key="25">
    <source>
        <dbReference type="ARBA" id="ARBA00072428"/>
    </source>
</evidence>
<organism evidence="34 35">
    <name type="scientific">Leptobrachium leishanense</name>
    <name type="common">Leishan spiny toad</name>
    <dbReference type="NCBI Taxonomy" id="445787"/>
    <lineage>
        <taxon>Eukaryota</taxon>
        <taxon>Metazoa</taxon>
        <taxon>Chordata</taxon>
        <taxon>Craniata</taxon>
        <taxon>Vertebrata</taxon>
        <taxon>Euteleostomi</taxon>
        <taxon>Amphibia</taxon>
        <taxon>Batrachia</taxon>
        <taxon>Anura</taxon>
        <taxon>Pelobatoidea</taxon>
        <taxon>Megophryidae</taxon>
        <taxon>Leptobrachium</taxon>
    </lineage>
</organism>
<dbReference type="GO" id="GO:0005886">
    <property type="term" value="C:plasma membrane"/>
    <property type="evidence" value="ECO:0007669"/>
    <property type="project" value="UniProtKB-SubCell"/>
</dbReference>
<keyword evidence="17" id="KW-0829">Tyrosine-protein kinase</keyword>
<feature type="domain" description="Fibronectin type-III" evidence="33">
    <location>
        <begin position="531"/>
        <end position="628"/>
    </location>
</feature>
<dbReference type="GeneTree" id="ENSGT00940000157693"/>
<evidence type="ECO:0000256" key="9">
    <source>
        <dbReference type="ARBA" id="ARBA00022692"/>
    </source>
</evidence>
<evidence type="ECO:0000256" key="29">
    <source>
        <dbReference type="SAM" id="SignalP"/>
    </source>
</evidence>
<dbReference type="SUPFAM" id="SSF48726">
    <property type="entry name" value="Immunoglobulin"/>
    <property type="match status" value="2"/>
</dbReference>
<evidence type="ECO:0000313" key="34">
    <source>
        <dbReference type="Ensembl" id="ENSLLEP00000040418.1"/>
    </source>
</evidence>
<accession>A0A8C5QMI0</accession>
<evidence type="ECO:0000256" key="12">
    <source>
        <dbReference type="ARBA" id="ARBA00022741"/>
    </source>
</evidence>
<dbReference type="Gene3D" id="3.30.200.20">
    <property type="entry name" value="Phosphorylase Kinase, domain 1"/>
    <property type="match status" value="1"/>
</dbReference>
<keyword evidence="19" id="KW-0675">Receptor</keyword>
<sequence>MLWCYYPMMILFVLSVDRAVLDVTMVSFSPTHRSADFSMWCVTGERDMKGSDLLIERDNTIVRIPASSSMVTSSRGNEVQARKFSASELVGVFYCTGRGPAEQTKILYVYNSHNADLHPVKTTVTVSVNQDVQLEVKIKKPKQNDILWKYNGERLHTYVSEGVARLTISAIQLNQSGVYSAGFIGASPLLNAFFRLIVRACPENKWGPLCQKDCFDCLNGGVCHDTTGECICAPGFMGTRCEKACREGNFGRNCQETCKKDSRCKGYIFCLPDPYGCSCATGWTGYDCQTACGVGSYGANCALKCECESGGACSRFEGCVCPSGWHGKNCEKSDREPQITGLPSEIEFNVNSSATLTCSASGNPQPVRESITLRRPDGSVLTASKAVLDRERSTCEFFVQSLSLADQGFWECLVSTSGGQDSRKFQVYVKVPPVPLEPPHLLERGSQRLLLAPFKLFSGDGPVTSIKLHYKPRESKSSWSSIVVDQKENITLVNLKAVTAYLVQVQLSRPGSGGEGPRGPLAVVETDCQEPTSKPIIKGYSVEDRNTLYVSWNLPLAAVKGSGFLLRVYDPQNNLVRLENITTMYVMSSRVYGLSTNKEYVFRVLIYHCTSLGPPSEPFRITISSKGPSPPKDVQADAISRDTVKLTWSPPDDPNGGIIKYTVESHRLGAPNEQQWADTENQNQTILFISGLNASTEYQFRVRANSRVPGEWSHHVKSLLMLHLFRNGLLLPVAPSMEIRNPHSTGMDQQLILAIIGSVSVTCFTIIVALLALFCIKKNLFSRKRMFTYQSGSGEETILQFSSGTLTLTRRPRPQTEPFSYPILEWADIKFEDVIGEGNFGQVIKAIIKKDGVRMNAAVKMLKEFASENDHRDFAGELEVLCKLGHHQNIINLLGACENRGYLYIAIEYAPYGNLLDFLRKSRVLETDPVFAKEHGTASTLTSQQLLQFASDVAKGMQYLSEKQFIHRDLAARNILVGENLEAKIADFGLSRGEEVYVKKTMGRLPVRWMAIESLNYSVYTTKSDVWSFGVLLWEIVSLGGTPYCGMTCAELYEKLPQGYRMEKPRNCDDEVYDLMRQCWRDRPYERPPFTQISLHLIRMLEARKAYVNMALFENFTYAGIDATAEEA</sequence>
<comment type="similarity">
    <text evidence="2">Belongs to the protein kinase superfamily. CAMK Ser/Thr protein kinase family.</text>
</comment>
<keyword evidence="8" id="KW-0808">Transferase</keyword>
<evidence type="ECO:0000256" key="10">
    <source>
        <dbReference type="ARBA" id="ARBA00022729"/>
    </source>
</evidence>
<dbReference type="SMART" id="SM00181">
    <property type="entry name" value="EGF"/>
    <property type="match status" value="3"/>
</dbReference>
<feature type="binding site" evidence="27">
    <location>
        <position position="860"/>
    </location>
    <ligand>
        <name>ATP</name>
        <dbReference type="ChEBI" id="CHEBI:30616"/>
    </ligand>
</feature>
<dbReference type="PROSITE" id="PS00107">
    <property type="entry name" value="PROTEIN_KINASE_ATP"/>
    <property type="match status" value="1"/>
</dbReference>
<evidence type="ECO:0000256" key="13">
    <source>
        <dbReference type="ARBA" id="ARBA00022777"/>
    </source>
</evidence>
<dbReference type="PANTHER" id="PTHR24416">
    <property type="entry name" value="TYROSINE-PROTEIN KINASE RECEPTOR"/>
    <property type="match status" value="1"/>
</dbReference>
<dbReference type="Proteomes" id="UP000694569">
    <property type="component" value="Unplaced"/>
</dbReference>
<feature type="domain" description="EGF-like" evidence="31">
    <location>
        <begin position="211"/>
        <end position="242"/>
    </location>
</feature>
<dbReference type="SMART" id="SM00409">
    <property type="entry name" value="IG"/>
    <property type="match status" value="2"/>
</dbReference>
<dbReference type="InterPro" id="IPR036116">
    <property type="entry name" value="FN3_sf"/>
</dbReference>
<dbReference type="PROSITE" id="PS00022">
    <property type="entry name" value="EGF_1"/>
    <property type="match status" value="3"/>
</dbReference>
<keyword evidence="21" id="KW-0393">Immunoglobulin domain</keyword>
<keyword evidence="13" id="KW-0418">Kinase</keyword>
<dbReference type="GO" id="GO:0007169">
    <property type="term" value="P:cell surface receptor protein tyrosine kinase signaling pathway"/>
    <property type="evidence" value="ECO:0007669"/>
    <property type="project" value="TreeGrafter"/>
</dbReference>
<dbReference type="CDD" id="cd00054">
    <property type="entry name" value="EGF_CA"/>
    <property type="match status" value="2"/>
</dbReference>
<evidence type="ECO:0000256" key="16">
    <source>
        <dbReference type="ARBA" id="ARBA00023136"/>
    </source>
</evidence>
<dbReference type="GO" id="GO:0009888">
    <property type="term" value="P:tissue development"/>
    <property type="evidence" value="ECO:0007669"/>
    <property type="project" value="UniProtKB-ARBA"/>
</dbReference>
<evidence type="ECO:0000259" key="33">
    <source>
        <dbReference type="PROSITE" id="PS50853"/>
    </source>
</evidence>
<evidence type="ECO:0000256" key="20">
    <source>
        <dbReference type="ARBA" id="ARBA00023180"/>
    </source>
</evidence>
<dbReference type="SUPFAM" id="SSF56112">
    <property type="entry name" value="Protein kinase-like (PK-like)"/>
    <property type="match status" value="1"/>
</dbReference>
<evidence type="ECO:0000256" key="4">
    <source>
        <dbReference type="ARBA" id="ARBA00022475"/>
    </source>
</evidence>
<comment type="caution">
    <text evidence="26">Lacks conserved residue(s) required for the propagation of feature annotation.</text>
</comment>
<dbReference type="GO" id="GO:0045766">
    <property type="term" value="P:positive regulation of angiogenesis"/>
    <property type="evidence" value="ECO:0007669"/>
    <property type="project" value="TreeGrafter"/>
</dbReference>
<keyword evidence="12 27" id="KW-0547">Nucleotide-binding</keyword>